<accession>A0A3G6J9V0</accession>
<evidence type="ECO:0000256" key="5">
    <source>
        <dbReference type="ARBA" id="ARBA00023002"/>
    </source>
</evidence>
<keyword evidence="5 8" id="KW-0560">Oxidoreductase</keyword>
<proteinExistence type="inferred from homology"/>
<dbReference type="GO" id="GO:0016491">
    <property type="term" value="F:oxidoreductase activity"/>
    <property type="evidence" value="ECO:0007669"/>
    <property type="project" value="UniProtKB-KW"/>
</dbReference>
<evidence type="ECO:0000256" key="6">
    <source>
        <dbReference type="SAM" id="MobiDB-lite"/>
    </source>
</evidence>
<evidence type="ECO:0000256" key="3">
    <source>
        <dbReference type="ARBA" id="ARBA00022630"/>
    </source>
</evidence>
<protein>
    <submittedName>
        <fullName evidence="8">NAD(P)H nitroreductase MhqN</fullName>
        <ecNumber evidence="8">1.-.-.-</ecNumber>
    </submittedName>
</protein>
<organism evidence="8 9">
    <name type="scientific">Corynebacterium choanae</name>
    <dbReference type="NCBI Taxonomy" id="1862358"/>
    <lineage>
        <taxon>Bacteria</taxon>
        <taxon>Bacillati</taxon>
        <taxon>Actinomycetota</taxon>
        <taxon>Actinomycetes</taxon>
        <taxon>Mycobacteriales</taxon>
        <taxon>Corynebacteriaceae</taxon>
        <taxon>Corynebacterium</taxon>
    </lineage>
</organism>
<evidence type="ECO:0000256" key="4">
    <source>
        <dbReference type="ARBA" id="ARBA00022643"/>
    </source>
</evidence>
<dbReference type="PANTHER" id="PTHR43673:SF2">
    <property type="entry name" value="NITROREDUCTASE"/>
    <property type="match status" value="1"/>
</dbReference>
<feature type="region of interest" description="Disordered" evidence="6">
    <location>
        <begin position="175"/>
        <end position="195"/>
    </location>
</feature>
<dbReference type="EC" id="1.-.-.-" evidence="8"/>
<keyword evidence="9" id="KW-1185">Reference proteome</keyword>
<evidence type="ECO:0000259" key="7">
    <source>
        <dbReference type="Pfam" id="PF00881"/>
    </source>
</evidence>
<dbReference type="Gene3D" id="3.40.109.10">
    <property type="entry name" value="NADH Oxidase"/>
    <property type="match status" value="1"/>
</dbReference>
<evidence type="ECO:0000256" key="2">
    <source>
        <dbReference type="ARBA" id="ARBA00007118"/>
    </source>
</evidence>
<keyword evidence="4" id="KW-0288">FMN</keyword>
<dbReference type="InterPro" id="IPR000415">
    <property type="entry name" value="Nitroreductase-like"/>
</dbReference>
<comment type="similarity">
    <text evidence="2">Belongs to the nitroreductase family.</text>
</comment>
<comment type="cofactor">
    <cofactor evidence="1">
        <name>FMN</name>
        <dbReference type="ChEBI" id="CHEBI:58210"/>
    </cofactor>
</comment>
<feature type="domain" description="Nitroreductase" evidence="7">
    <location>
        <begin position="9"/>
        <end position="173"/>
    </location>
</feature>
<dbReference type="RefSeq" id="WP_123930350.1">
    <property type="nucleotide sequence ID" value="NZ_CP033896.1"/>
</dbReference>
<dbReference type="OrthoDB" id="9809288at2"/>
<dbReference type="Pfam" id="PF00881">
    <property type="entry name" value="Nitroreductase"/>
    <property type="match status" value="1"/>
</dbReference>
<dbReference type="SUPFAM" id="SSF55469">
    <property type="entry name" value="FMN-dependent nitroreductase-like"/>
    <property type="match status" value="1"/>
</dbReference>
<gene>
    <name evidence="8" type="primary">mhqN</name>
    <name evidence="8" type="ORF">CCHOA_11540</name>
</gene>
<keyword evidence="3" id="KW-0285">Flavoprotein</keyword>
<evidence type="ECO:0000256" key="1">
    <source>
        <dbReference type="ARBA" id="ARBA00001917"/>
    </source>
</evidence>
<evidence type="ECO:0000313" key="9">
    <source>
        <dbReference type="Proteomes" id="UP000269019"/>
    </source>
</evidence>
<reference evidence="8 9" key="1">
    <citation type="submission" date="2018-11" db="EMBL/GenBank/DDBJ databases">
        <authorList>
            <person name="Kleinhagauer T."/>
            <person name="Glaeser S.P."/>
            <person name="Spergser J."/>
            <person name="Ruckert C."/>
            <person name="Kaempfer P."/>
            <person name="Busse H.-J."/>
        </authorList>
    </citation>
    <scope>NUCLEOTIDE SEQUENCE [LARGE SCALE GENOMIC DNA]</scope>
    <source>
        <strain evidence="8 9">200CH</strain>
    </source>
</reference>
<dbReference type="InterPro" id="IPR029479">
    <property type="entry name" value="Nitroreductase"/>
</dbReference>
<dbReference type="EMBL" id="CP033896">
    <property type="protein sequence ID" value="AZA14679.1"/>
    <property type="molecule type" value="Genomic_DNA"/>
</dbReference>
<dbReference type="AlphaFoldDB" id="A0A3G6J9V0"/>
<name>A0A3G6J9V0_9CORY</name>
<dbReference type="KEGG" id="ccho:CCHOA_11540"/>
<dbReference type="Proteomes" id="UP000269019">
    <property type="component" value="Chromosome"/>
</dbReference>
<dbReference type="PANTHER" id="PTHR43673">
    <property type="entry name" value="NAD(P)H NITROREDUCTASE YDGI-RELATED"/>
    <property type="match status" value="1"/>
</dbReference>
<evidence type="ECO:0000313" key="8">
    <source>
        <dbReference type="EMBL" id="AZA14679.1"/>
    </source>
</evidence>
<sequence length="195" mass="21228">MSLTVTEAITSRRATRVYADTPVTDAVLDRVVAHALEAPSAFNLQLRDLVVVRDQSIKDQLAKDSGQQQFAAAPVVLVAVARVEALPEDIDDIMPVERQTYIATYKEKRNASQLREDAMKDAMLMAGFALIAAQGEGLATGPATGWDEQKVKEALGLGDRDDRAIALVIPMGYPGETPAHPGRQANRRINDRYDA</sequence>